<evidence type="ECO:0000313" key="1">
    <source>
        <dbReference type="EMBL" id="KAK0374064.1"/>
    </source>
</evidence>
<protein>
    <submittedName>
        <fullName evidence="1">Uncharacterized protein</fullName>
    </submittedName>
</protein>
<dbReference type="Proteomes" id="UP001169217">
    <property type="component" value="Unassembled WGS sequence"/>
</dbReference>
<gene>
    <name evidence="1" type="ORF">CLIM01_08587</name>
</gene>
<sequence length="139" mass="15334">MKEVRDTFIALQDWRATAKRILGKGITFDWEFQKAPLGQYMWQGTPLGDVTWSCQNKPNKEDMHGFYTASLPGGTGAYDFSKSESSPEEVETFPADIEEIAGYMRDVAAPAMESMATDKYGKPTSPGGYLADVFSDVVG</sequence>
<evidence type="ECO:0000313" key="2">
    <source>
        <dbReference type="Proteomes" id="UP001169217"/>
    </source>
</evidence>
<comment type="caution">
    <text evidence="1">The sequence shown here is derived from an EMBL/GenBank/DDBJ whole genome shotgun (WGS) entry which is preliminary data.</text>
</comment>
<dbReference type="EMBL" id="JARUPT010000272">
    <property type="protein sequence ID" value="KAK0374064.1"/>
    <property type="molecule type" value="Genomic_DNA"/>
</dbReference>
<reference evidence="1" key="1">
    <citation type="submission" date="2023-04" db="EMBL/GenBank/DDBJ databases">
        <title>Colletotrichum limetticola genome sequence.</title>
        <authorList>
            <person name="Baroncelli R."/>
        </authorList>
    </citation>
    <scope>NUCLEOTIDE SEQUENCE</scope>
    <source>
        <strain evidence="1">KLA-Anderson</strain>
    </source>
</reference>
<proteinExistence type="predicted"/>
<accession>A0ABQ9PRA0</accession>
<organism evidence="1 2">
    <name type="scientific">Colletotrichum limetticola</name>
    <dbReference type="NCBI Taxonomy" id="1209924"/>
    <lineage>
        <taxon>Eukaryota</taxon>
        <taxon>Fungi</taxon>
        <taxon>Dikarya</taxon>
        <taxon>Ascomycota</taxon>
        <taxon>Pezizomycotina</taxon>
        <taxon>Sordariomycetes</taxon>
        <taxon>Hypocreomycetidae</taxon>
        <taxon>Glomerellales</taxon>
        <taxon>Glomerellaceae</taxon>
        <taxon>Colletotrichum</taxon>
        <taxon>Colletotrichum acutatum species complex</taxon>
    </lineage>
</organism>
<keyword evidence="2" id="KW-1185">Reference proteome</keyword>
<name>A0ABQ9PRA0_9PEZI</name>